<organism evidence="8 9">
    <name type="scientific">Ventosimonas gracilis</name>
    <dbReference type="NCBI Taxonomy" id="1680762"/>
    <lineage>
        <taxon>Bacteria</taxon>
        <taxon>Pseudomonadati</taxon>
        <taxon>Pseudomonadota</taxon>
        <taxon>Gammaproteobacteria</taxon>
        <taxon>Pseudomonadales</taxon>
        <taxon>Ventosimonadaceae</taxon>
        <taxon>Ventosimonas</taxon>
    </lineage>
</organism>
<dbReference type="Pfam" id="PF01782">
    <property type="entry name" value="RimM"/>
    <property type="match status" value="1"/>
</dbReference>
<keyword evidence="2 5" id="KW-0690">Ribosome biogenesis</keyword>
<dbReference type="GO" id="GO:0042274">
    <property type="term" value="P:ribosomal small subunit biogenesis"/>
    <property type="evidence" value="ECO:0007669"/>
    <property type="project" value="UniProtKB-UniRule"/>
</dbReference>
<dbReference type="GO" id="GO:0006364">
    <property type="term" value="P:rRNA processing"/>
    <property type="evidence" value="ECO:0007669"/>
    <property type="project" value="UniProtKB-UniRule"/>
</dbReference>
<comment type="domain">
    <text evidence="5">The PRC barrel domain binds ribosomal protein uS19.</text>
</comment>
<dbReference type="OrthoDB" id="9783509at2"/>
<dbReference type="Pfam" id="PF24986">
    <property type="entry name" value="PRC_RimM"/>
    <property type="match status" value="1"/>
</dbReference>
<comment type="caution">
    <text evidence="8">The sequence shown here is derived from an EMBL/GenBank/DDBJ whole genome shotgun (WGS) entry which is preliminary data.</text>
</comment>
<evidence type="ECO:0000256" key="4">
    <source>
        <dbReference type="ARBA" id="ARBA00023186"/>
    </source>
</evidence>
<sequence length="175" mass="20041">MPPLDQELIVVGKVLSAHGVRGELKVYSFTEPPANLLDYPNWILRDSRRHLEVTLSDSRQQGKNLLVFLDGIDDRDQAQQLAHLEICVRRSELPKLDDGEYYWHQLEGLKVIEQNGRLLGRIERMLSTGANDVMRVLPCEGSLDQRERLLPYTDGCVRRVDLGAGEMQVEWDADF</sequence>
<dbReference type="InterPro" id="IPR009000">
    <property type="entry name" value="Transl_B-barrel_sf"/>
</dbReference>
<keyword evidence="9" id="KW-1185">Reference proteome</keyword>
<dbReference type="InterPro" id="IPR056792">
    <property type="entry name" value="PRC_RimM"/>
</dbReference>
<comment type="similarity">
    <text evidence="5">Belongs to the RimM family.</text>
</comment>
<protein>
    <recommendedName>
        <fullName evidence="5">Ribosome maturation factor RimM</fullName>
    </recommendedName>
</protein>
<dbReference type="InterPro" id="IPR011033">
    <property type="entry name" value="PRC_barrel-like_sf"/>
</dbReference>
<keyword evidence="1 5" id="KW-0963">Cytoplasm</keyword>
<dbReference type="PANTHER" id="PTHR33692">
    <property type="entry name" value="RIBOSOME MATURATION FACTOR RIMM"/>
    <property type="match status" value="1"/>
</dbReference>
<evidence type="ECO:0000259" key="7">
    <source>
        <dbReference type="Pfam" id="PF24986"/>
    </source>
</evidence>
<accession>A0A139SV11</accession>
<dbReference type="SUPFAM" id="SSF50346">
    <property type="entry name" value="PRC-barrel domain"/>
    <property type="match status" value="1"/>
</dbReference>
<dbReference type="NCBIfam" id="TIGR02273">
    <property type="entry name" value="16S_RimM"/>
    <property type="match status" value="1"/>
</dbReference>
<dbReference type="PANTHER" id="PTHR33692:SF1">
    <property type="entry name" value="RIBOSOME MATURATION FACTOR RIMM"/>
    <property type="match status" value="1"/>
</dbReference>
<dbReference type="Gene3D" id="2.40.30.60">
    <property type="entry name" value="RimM"/>
    <property type="match status" value="1"/>
</dbReference>
<keyword evidence="3 5" id="KW-0698">rRNA processing</keyword>
<evidence type="ECO:0000256" key="5">
    <source>
        <dbReference type="HAMAP-Rule" id="MF_00014"/>
    </source>
</evidence>
<dbReference type="InterPro" id="IPR036976">
    <property type="entry name" value="RimM_N_sf"/>
</dbReference>
<name>A0A139SV11_9GAMM</name>
<dbReference type="InterPro" id="IPR011961">
    <property type="entry name" value="RimM"/>
</dbReference>
<dbReference type="GO" id="GO:0005840">
    <property type="term" value="C:ribosome"/>
    <property type="evidence" value="ECO:0007669"/>
    <property type="project" value="InterPro"/>
</dbReference>
<feature type="domain" description="Ribosome maturation factor RimM PRC barrel" evidence="7">
    <location>
        <begin position="103"/>
        <end position="172"/>
    </location>
</feature>
<comment type="function">
    <text evidence="5">An accessory protein needed during the final step in the assembly of 30S ribosomal subunit, possibly for assembly of the head region. Essential for efficient processing of 16S rRNA. May be needed both before and after RbfA during the maturation of 16S rRNA. It has affinity for free ribosomal 30S subunits but not for 70S ribosomes.</text>
</comment>
<evidence type="ECO:0000256" key="1">
    <source>
        <dbReference type="ARBA" id="ARBA00022490"/>
    </source>
</evidence>
<dbReference type="EMBL" id="LSZO01000135">
    <property type="protein sequence ID" value="KXU38425.1"/>
    <property type="molecule type" value="Genomic_DNA"/>
</dbReference>
<evidence type="ECO:0000256" key="2">
    <source>
        <dbReference type="ARBA" id="ARBA00022517"/>
    </source>
</evidence>
<dbReference type="InterPro" id="IPR002676">
    <property type="entry name" value="RimM_N"/>
</dbReference>
<dbReference type="Proteomes" id="UP000072660">
    <property type="component" value="Unassembled WGS sequence"/>
</dbReference>
<dbReference type="GO" id="GO:0005737">
    <property type="term" value="C:cytoplasm"/>
    <property type="evidence" value="ECO:0007669"/>
    <property type="project" value="UniProtKB-SubCell"/>
</dbReference>
<comment type="subcellular location">
    <subcellularLocation>
        <location evidence="5">Cytoplasm</location>
    </subcellularLocation>
</comment>
<evidence type="ECO:0000259" key="6">
    <source>
        <dbReference type="Pfam" id="PF01782"/>
    </source>
</evidence>
<dbReference type="AlphaFoldDB" id="A0A139SV11"/>
<feature type="domain" description="RimM N-terminal" evidence="6">
    <location>
        <begin position="10"/>
        <end position="91"/>
    </location>
</feature>
<dbReference type="HAMAP" id="MF_00014">
    <property type="entry name" value="Ribosome_mat_RimM"/>
    <property type="match status" value="1"/>
</dbReference>
<evidence type="ECO:0000313" key="9">
    <source>
        <dbReference type="Proteomes" id="UP000072660"/>
    </source>
</evidence>
<proteinExistence type="inferred from homology"/>
<gene>
    <name evidence="5" type="primary">rimM</name>
    <name evidence="8" type="ORF">AXE65_01555</name>
</gene>
<evidence type="ECO:0000256" key="3">
    <source>
        <dbReference type="ARBA" id="ARBA00022552"/>
    </source>
</evidence>
<evidence type="ECO:0000313" key="8">
    <source>
        <dbReference type="EMBL" id="KXU38425.1"/>
    </source>
</evidence>
<dbReference type="RefSeq" id="WP_068389588.1">
    <property type="nucleotide sequence ID" value="NZ_LSZO01000135.1"/>
</dbReference>
<comment type="subunit">
    <text evidence="5">Binds ribosomal protein uS19.</text>
</comment>
<reference evidence="8 9" key="1">
    <citation type="submission" date="2016-02" db="EMBL/GenBank/DDBJ databases">
        <authorList>
            <person name="Wen L."/>
            <person name="He K."/>
            <person name="Yang H."/>
        </authorList>
    </citation>
    <scope>NUCLEOTIDE SEQUENCE [LARGE SCALE GENOMIC DNA]</scope>
    <source>
        <strain evidence="8 9">CV58</strain>
    </source>
</reference>
<keyword evidence="4 5" id="KW-0143">Chaperone</keyword>
<dbReference type="Gene3D" id="2.30.30.240">
    <property type="entry name" value="PRC-barrel domain"/>
    <property type="match status" value="1"/>
</dbReference>
<dbReference type="GO" id="GO:0043022">
    <property type="term" value="F:ribosome binding"/>
    <property type="evidence" value="ECO:0007669"/>
    <property type="project" value="InterPro"/>
</dbReference>
<dbReference type="SUPFAM" id="SSF50447">
    <property type="entry name" value="Translation proteins"/>
    <property type="match status" value="1"/>
</dbReference>